<proteinExistence type="predicted"/>
<dbReference type="Proteomes" id="UP001209344">
    <property type="component" value="Unassembled WGS sequence"/>
</dbReference>
<dbReference type="EMBL" id="JAPDVK010000003">
    <property type="protein sequence ID" value="MCW4128629.1"/>
    <property type="molecule type" value="Genomic_DNA"/>
</dbReference>
<organism evidence="1 2">
    <name type="scientific">Segatella copri</name>
    <dbReference type="NCBI Taxonomy" id="165179"/>
    <lineage>
        <taxon>Bacteria</taxon>
        <taxon>Pseudomonadati</taxon>
        <taxon>Bacteroidota</taxon>
        <taxon>Bacteroidia</taxon>
        <taxon>Bacteroidales</taxon>
        <taxon>Prevotellaceae</taxon>
        <taxon>Segatella</taxon>
    </lineage>
</organism>
<dbReference type="RefSeq" id="WP_158573410.1">
    <property type="nucleotide sequence ID" value="NZ_JAPDVK010000003.1"/>
</dbReference>
<accession>A0AAP3BF83</accession>
<gene>
    <name evidence="1" type="ORF">ONT16_10270</name>
</gene>
<sequence length="52" mass="6196">MEIQLNDYHKKVNAQKMASMAYWRENPLSLEECLEEKHTKGCKLFRLCNPPE</sequence>
<name>A0AAP3BF83_9BACT</name>
<evidence type="ECO:0000313" key="2">
    <source>
        <dbReference type="Proteomes" id="UP001209344"/>
    </source>
</evidence>
<evidence type="ECO:0000313" key="1">
    <source>
        <dbReference type="EMBL" id="MCW4128629.1"/>
    </source>
</evidence>
<comment type="caution">
    <text evidence="1">The sequence shown here is derived from an EMBL/GenBank/DDBJ whole genome shotgun (WGS) entry which is preliminary data.</text>
</comment>
<dbReference type="AlphaFoldDB" id="A0AAP3BF83"/>
<protein>
    <submittedName>
        <fullName evidence="1">Uncharacterized protein</fullName>
    </submittedName>
</protein>
<reference evidence="1" key="1">
    <citation type="submission" date="2022-11" db="EMBL/GenBank/DDBJ databases">
        <title>Genomic repertoires linked with pathogenic potency of arthritogenic Prevotella copri isolated from the gut of rheumatoid arthritis patients.</title>
        <authorList>
            <person name="Nii T."/>
            <person name="Maeda Y."/>
            <person name="Motooka D."/>
            <person name="Naito M."/>
            <person name="Matsumoto Y."/>
            <person name="Ogawa T."/>
            <person name="Oguro-Igashira E."/>
            <person name="Kishikawa T."/>
            <person name="Yamashita M."/>
            <person name="Koizumi S."/>
            <person name="Kurakawa T."/>
            <person name="Okumura R."/>
            <person name="Kayama H."/>
            <person name="Murakami M."/>
            <person name="Sakaguchi T."/>
            <person name="Das B."/>
            <person name="Nakamura S."/>
            <person name="Okada Y."/>
            <person name="Kumanogoh A."/>
            <person name="Takeda K."/>
        </authorList>
    </citation>
    <scope>NUCLEOTIDE SEQUENCE</scope>
    <source>
        <strain evidence="1">F3-75</strain>
    </source>
</reference>